<name>A0A5J9V1L9_9POAL</name>
<evidence type="ECO:0000313" key="2">
    <source>
        <dbReference type="EMBL" id="TVU29388.1"/>
    </source>
</evidence>
<evidence type="ECO:0000313" key="3">
    <source>
        <dbReference type="Proteomes" id="UP000324897"/>
    </source>
</evidence>
<protein>
    <submittedName>
        <fullName evidence="2">Uncharacterized protein</fullName>
    </submittedName>
</protein>
<feature type="compositionally biased region" description="Basic and acidic residues" evidence="1">
    <location>
        <begin position="1"/>
        <end position="11"/>
    </location>
</feature>
<reference evidence="2 3" key="1">
    <citation type="journal article" date="2019" name="Sci. Rep.">
        <title>A high-quality genome of Eragrostis curvula grass provides insights into Poaceae evolution and supports new strategies to enhance forage quality.</title>
        <authorList>
            <person name="Carballo J."/>
            <person name="Santos B.A.C.M."/>
            <person name="Zappacosta D."/>
            <person name="Garbus I."/>
            <person name="Selva J.P."/>
            <person name="Gallo C.A."/>
            <person name="Diaz A."/>
            <person name="Albertini E."/>
            <person name="Caccamo M."/>
            <person name="Echenique V."/>
        </authorList>
    </citation>
    <scope>NUCLEOTIDE SEQUENCE [LARGE SCALE GENOMIC DNA]</scope>
    <source>
        <strain evidence="3">cv. Victoria</strain>
        <tissue evidence="2">Leaf</tissue>
    </source>
</reference>
<dbReference type="EMBL" id="RWGY01000011">
    <property type="protein sequence ID" value="TVU29388.1"/>
    <property type="molecule type" value="Genomic_DNA"/>
</dbReference>
<dbReference type="Proteomes" id="UP000324897">
    <property type="component" value="Chromosome 1"/>
</dbReference>
<keyword evidence="3" id="KW-1185">Reference proteome</keyword>
<dbReference type="Gramene" id="TVU29388">
    <property type="protein sequence ID" value="TVU29388"/>
    <property type="gene ID" value="EJB05_20952"/>
</dbReference>
<feature type="non-terminal residue" evidence="2">
    <location>
        <position position="1"/>
    </location>
</feature>
<feature type="region of interest" description="Disordered" evidence="1">
    <location>
        <begin position="1"/>
        <end position="26"/>
    </location>
</feature>
<comment type="caution">
    <text evidence="2">The sequence shown here is derived from an EMBL/GenBank/DDBJ whole genome shotgun (WGS) entry which is preliminary data.</text>
</comment>
<dbReference type="AlphaFoldDB" id="A0A5J9V1L9"/>
<organism evidence="2 3">
    <name type="scientific">Eragrostis curvula</name>
    <name type="common">weeping love grass</name>
    <dbReference type="NCBI Taxonomy" id="38414"/>
    <lineage>
        <taxon>Eukaryota</taxon>
        <taxon>Viridiplantae</taxon>
        <taxon>Streptophyta</taxon>
        <taxon>Embryophyta</taxon>
        <taxon>Tracheophyta</taxon>
        <taxon>Spermatophyta</taxon>
        <taxon>Magnoliopsida</taxon>
        <taxon>Liliopsida</taxon>
        <taxon>Poales</taxon>
        <taxon>Poaceae</taxon>
        <taxon>PACMAD clade</taxon>
        <taxon>Chloridoideae</taxon>
        <taxon>Eragrostideae</taxon>
        <taxon>Eragrostidinae</taxon>
        <taxon>Eragrostis</taxon>
    </lineage>
</organism>
<proteinExistence type="predicted"/>
<feature type="region of interest" description="Disordered" evidence="1">
    <location>
        <begin position="118"/>
        <end position="164"/>
    </location>
</feature>
<sequence length="164" mass="17529">MARRQKERDAAGEPDQQHAQLVGPRRVQLADERHGADLHGYERSAAQHHSTQVAAGAGEFRRHVRRHKHEGVSVVAPGLRDERLRDFRRIGVITNAFRAAREPARADEVVDAAAGPEDVDGVGQAAASGGRGAGEDMWMETPAPGEPRGALPTEVNAGLSDGGI</sequence>
<evidence type="ECO:0000256" key="1">
    <source>
        <dbReference type="SAM" id="MobiDB-lite"/>
    </source>
</evidence>
<accession>A0A5J9V1L9</accession>
<gene>
    <name evidence="2" type="ORF">EJB05_20952</name>
</gene>